<protein>
    <recommendedName>
        <fullName evidence="3">1-phosphatidylinositol phosphodiesterase</fullName>
        <ecNumber evidence="2">4.6.1.13</ecNumber>
    </recommendedName>
    <alternativeName>
        <fullName evidence="5">Phosphatidylinositol diacylglycerol-lyase</fullName>
    </alternativeName>
    <alternativeName>
        <fullName evidence="6">Phosphatidylinositol-specific phospholipase C</fullName>
    </alternativeName>
</protein>
<proteinExistence type="predicted"/>
<dbReference type="SUPFAM" id="SSF51695">
    <property type="entry name" value="PLC-like phosphodiesterases"/>
    <property type="match status" value="1"/>
</dbReference>
<dbReference type="InterPro" id="IPR051057">
    <property type="entry name" value="PI-PLC_domain"/>
</dbReference>
<feature type="non-terminal residue" evidence="9">
    <location>
        <position position="398"/>
    </location>
</feature>
<gene>
    <name evidence="9" type="ORF">ACFQ4Y_17085</name>
</gene>
<reference evidence="10" key="1">
    <citation type="journal article" date="2019" name="Int. J. Syst. Evol. Microbiol.">
        <title>The Global Catalogue of Microorganisms (GCM) 10K type strain sequencing project: providing services to taxonomists for standard genome sequencing and annotation.</title>
        <authorList>
            <consortium name="The Broad Institute Genomics Platform"/>
            <consortium name="The Broad Institute Genome Sequencing Center for Infectious Disease"/>
            <person name="Wu L."/>
            <person name="Ma J."/>
        </authorList>
    </citation>
    <scope>NUCLEOTIDE SEQUENCE [LARGE SCALE GENOMIC DNA]</scope>
    <source>
        <strain evidence="10">S1</strain>
    </source>
</reference>
<evidence type="ECO:0000256" key="4">
    <source>
        <dbReference type="ARBA" id="ARBA00022963"/>
    </source>
</evidence>
<feature type="signal peptide" evidence="7">
    <location>
        <begin position="1"/>
        <end position="23"/>
    </location>
</feature>
<dbReference type="EC" id="4.6.1.13" evidence="2"/>
<evidence type="ECO:0000313" key="10">
    <source>
        <dbReference type="Proteomes" id="UP001597282"/>
    </source>
</evidence>
<feature type="chain" id="PRO_5045379352" description="1-phosphatidylinositol phosphodiesterase" evidence="7">
    <location>
        <begin position="24"/>
        <end position="398"/>
    </location>
</feature>
<keyword evidence="7" id="KW-0732">Signal</keyword>
<keyword evidence="10" id="KW-1185">Reference proteome</keyword>
<dbReference type="RefSeq" id="WP_380167654.1">
    <property type="nucleotide sequence ID" value="NZ_JBHTNU010000032.1"/>
</dbReference>
<comment type="caution">
    <text evidence="9">The sequence shown here is derived from an EMBL/GenBank/DDBJ whole genome shotgun (WGS) entry which is preliminary data.</text>
</comment>
<organism evidence="9 10">
    <name type="scientific">Kroppenstedtia sanguinis</name>
    <dbReference type="NCBI Taxonomy" id="1380684"/>
    <lineage>
        <taxon>Bacteria</taxon>
        <taxon>Bacillati</taxon>
        <taxon>Bacillota</taxon>
        <taxon>Bacilli</taxon>
        <taxon>Bacillales</taxon>
        <taxon>Thermoactinomycetaceae</taxon>
        <taxon>Kroppenstedtia</taxon>
    </lineage>
</organism>
<name>A0ABW4CFD8_9BACL</name>
<evidence type="ECO:0000256" key="5">
    <source>
        <dbReference type="ARBA" id="ARBA00030474"/>
    </source>
</evidence>
<dbReference type="PROSITE" id="PS50007">
    <property type="entry name" value="PIPLC_X_DOMAIN"/>
    <property type="match status" value="1"/>
</dbReference>
<evidence type="ECO:0000259" key="8">
    <source>
        <dbReference type="SMART" id="SM00148"/>
    </source>
</evidence>
<dbReference type="InterPro" id="IPR000909">
    <property type="entry name" value="PLipase_C_PInositol-sp_X_dom"/>
</dbReference>
<sequence>MKKWVWMTCCLLIAGLFIGVAFPGDTFAAKHRDYQHGKDIETSHPDWMSWIPDDTNLAQLSIPGTHDTLAFYGPDWTKTQSVRLPDQFQAGIRALDIRARHIDDRFAIHHGRDYQKANFSDVLRDTGEFLKNHPSETVLMRVQEEHKPSNNSRSFAETFQWYLDHDSNGEYIWVPPDSYDNKKLPDLKEVRGKIVILQNFDGEGKTYGLDWGSLGENLQDDYKVPTVFHIKKKWEKAKTHFQKTKDGDENQPYINFLSGSSAGAYPYTVAGGTGADKGVNKHALEYLFKDEDQIKRTGIVMMDFPGAGLLDVILARNFQLADSQADLKNDFEQTFSNLAYSADGKGDKKAMERAEQWYYPHTVDSEKSPSGKMDKSTELPEGIFLWRKKGKHSNGTHW</sequence>
<feature type="domain" description="Phosphatidylinositol-specific phospholipase C X" evidence="8">
    <location>
        <begin position="53"/>
        <end position="199"/>
    </location>
</feature>
<dbReference type="InterPro" id="IPR017946">
    <property type="entry name" value="PLC-like_Pdiesterase_TIM-brl"/>
</dbReference>
<keyword evidence="4" id="KW-0443">Lipid metabolism</keyword>
<accession>A0ABW4CFD8</accession>
<evidence type="ECO:0000313" key="9">
    <source>
        <dbReference type="EMBL" id="MFD1428606.1"/>
    </source>
</evidence>
<evidence type="ECO:0000256" key="7">
    <source>
        <dbReference type="SAM" id="SignalP"/>
    </source>
</evidence>
<dbReference type="SMART" id="SM00148">
    <property type="entry name" value="PLCXc"/>
    <property type="match status" value="1"/>
</dbReference>
<dbReference type="EMBL" id="JBHTNU010000032">
    <property type="protein sequence ID" value="MFD1428606.1"/>
    <property type="molecule type" value="Genomic_DNA"/>
</dbReference>
<dbReference type="Gene3D" id="3.20.20.190">
    <property type="entry name" value="Phosphatidylinositol (PI) phosphodiesterase"/>
    <property type="match status" value="1"/>
</dbReference>
<dbReference type="PANTHER" id="PTHR13593">
    <property type="match status" value="1"/>
</dbReference>
<evidence type="ECO:0000256" key="2">
    <source>
        <dbReference type="ARBA" id="ARBA00012581"/>
    </source>
</evidence>
<dbReference type="PANTHER" id="PTHR13593:SF113">
    <property type="entry name" value="SI:DKEY-266F7.9"/>
    <property type="match status" value="1"/>
</dbReference>
<keyword evidence="4" id="KW-0442">Lipid degradation</keyword>
<dbReference type="CDD" id="cd08586">
    <property type="entry name" value="PI-PLCc_BcPLC_like"/>
    <property type="match status" value="1"/>
</dbReference>
<comment type="catalytic activity">
    <reaction evidence="1">
        <text>a 1,2-diacyl-sn-glycero-3-phospho-(1D-myo-inositol) = 1D-myo-inositol 1,2-cyclic phosphate + a 1,2-diacyl-sn-glycerol</text>
        <dbReference type="Rhea" id="RHEA:17093"/>
        <dbReference type="ChEBI" id="CHEBI:17815"/>
        <dbReference type="ChEBI" id="CHEBI:57880"/>
        <dbReference type="ChEBI" id="CHEBI:58484"/>
        <dbReference type="EC" id="4.6.1.13"/>
    </reaction>
</comment>
<dbReference type="Proteomes" id="UP001597282">
    <property type="component" value="Unassembled WGS sequence"/>
</dbReference>
<dbReference type="Pfam" id="PF00388">
    <property type="entry name" value="PI-PLC-X"/>
    <property type="match status" value="1"/>
</dbReference>
<evidence type="ECO:0000256" key="6">
    <source>
        <dbReference type="ARBA" id="ARBA00030782"/>
    </source>
</evidence>
<evidence type="ECO:0000256" key="1">
    <source>
        <dbReference type="ARBA" id="ARBA00001316"/>
    </source>
</evidence>
<evidence type="ECO:0000256" key="3">
    <source>
        <dbReference type="ARBA" id="ARBA00019758"/>
    </source>
</evidence>